<evidence type="ECO:0000313" key="4">
    <source>
        <dbReference type="Proteomes" id="UP000185829"/>
    </source>
</evidence>
<dbReference type="InterPro" id="IPR009045">
    <property type="entry name" value="Zn_M74/Hedgehog-like"/>
</dbReference>
<gene>
    <name evidence="3" type="ORF">SAMN05878482_101137</name>
</gene>
<dbReference type="CDD" id="cd14845">
    <property type="entry name" value="L-Ala-D-Glu_peptidase_like"/>
    <property type="match status" value="1"/>
</dbReference>
<reference evidence="3 4" key="1">
    <citation type="submission" date="2017-01" db="EMBL/GenBank/DDBJ databases">
        <authorList>
            <person name="Varghese N."/>
            <person name="Submissions S."/>
        </authorList>
    </citation>
    <scope>NUCLEOTIDE SEQUENCE [LARGE SCALE GENOMIC DNA]</scope>
    <source>
        <strain evidence="3 4">RUG2-6</strain>
    </source>
</reference>
<dbReference type="Proteomes" id="UP000185829">
    <property type="component" value="Unassembled WGS sequence"/>
</dbReference>
<protein>
    <submittedName>
        <fullName evidence="3">Peptidoglycan L-alanyl-D-glutamate endopeptidase CwlK</fullName>
    </submittedName>
</protein>
<organism evidence="3 4">
    <name type="scientific">Peribacillus simplex</name>
    <dbReference type="NCBI Taxonomy" id="1478"/>
    <lineage>
        <taxon>Bacteria</taxon>
        <taxon>Bacillati</taxon>
        <taxon>Bacillota</taxon>
        <taxon>Bacilli</taxon>
        <taxon>Bacillales</taxon>
        <taxon>Bacillaceae</taxon>
        <taxon>Peribacillus</taxon>
    </lineage>
</organism>
<accession>A0A9X8R1J1</accession>
<feature type="domain" description="Peptidase M15C" evidence="2">
    <location>
        <begin position="82"/>
        <end position="144"/>
    </location>
</feature>
<dbReference type="Gene3D" id="3.30.1380.10">
    <property type="match status" value="1"/>
</dbReference>
<comment type="caution">
    <text evidence="3">The sequence shown here is derived from an EMBL/GenBank/DDBJ whole genome shotgun (WGS) entry which is preliminary data.</text>
</comment>
<dbReference type="RefSeq" id="WP_076364206.1">
    <property type="nucleotide sequence ID" value="NZ_FTMX01000001.1"/>
</dbReference>
<proteinExistence type="predicted"/>
<evidence type="ECO:0000313" key="3">
    <source>
        <dbReference type="EMBL" id="SIQ03270.1"/>
    </source>
</evidence>
<evidence type="ECO:0000259" key="1">
    <source>
        <dbReference type="Pfam" id="PF01471"/>
    </source>
</evidence>
<dbReference type="EMBL" id="FTMX01000001">
    <property type="protein sequence ID" value="SIQ03270.1"/>
    <property type="molecule type" value="Genomic_DNA"/>
</dbReference>
<dbReference type="InterPro" id="IPR039561">
    <property type="entry name" value="Peptidase_M15C"/>
</dbReference>
<dbReference type="Pfam" id="PF13539">
    <property type="entry name" value="Peptidase_M15_4"/>
    <property type="match status" value="1"/>
</dbReference>
<dbReference type="InterPro" id="IPR036366">
    <property type="entry name" value="PGBDSf"/>
</dbReference>
<dbReference type="InterPro" id="IPR002477">
    <property type="entry name" value="Peptidoglycan-bd-like"/>
</dbReference>
<name>A0A9X8R1J1_9BACI</name>
<feature type="domain" description="Peptidoglycan binding-like" evidence="1">
    <location>
        <begin position="254"/>
        <end position="303"/>
    </location>
</feature>
<dbReference type="SUPFAM" id="SSF55166">
    <property type="entry name" value="Hedgehog/DD-peptidase"/>
    <property type="match status" value="1"/>
</dbReference>
<dbReference type="Gene3D" id="1.10.101.10">
    <property type="entry name" value="PGBD-like superfamily/PGBD"/>
    <property type="match status" value="2"/>
</dbReference>
<dbReference type="GO" id="GO:0008233">
    <property type="term" value="F:peptidase activity"/>
    <property type="evidence" value="ECO:0007669"/>
    <property type="project" value="InterPro"/>
</dbReference>
<dbReference type="SUPFAM" id="SSF47090">
    <property type="entry name" value="PGBD-like"/>
    <property type="match status" value="2"/>
</dbReference>
<dbReference type="AlphaFoldDB" id="A0A9X8R1J1"/>
<sequence>MTVALRTLLDRSLKKMGKGMNPVVKASALEMVECAYTERITVQISAGHRSLEEQAALYGQGRVYSYNGKNYSNLAKHIVTNAKPGQSYHNYGLAIDFFIVSDDGKMAIWTVDSKWQRVAAIGKGLGFKWGGDWSSFKDYPHLEMTGGLSFTQLQAGKEPHLTFKLEKMEVPKTGKGDGHIISIQKTLNSRYITNIEADGFYGPKTRSALIKGLQTELNKQYNKKLIVDGKWGPKTKTATVTLKKGAAGNITWILQAALYMEGFNPGSLDGEFGGKTEAALFQYQKASKISSDKLAGQETWNELLDRV</sequence>
<evidence type="ECO:0000259" key="2">
    <source>
        <dbReference type="Pfam" id="PF13539"/>
    </source>
</evidence>
<dbReference type="InterPro" id="IPR036365">
    <property type="entry name" value="PGBD-like_sf"/>
</dbReference>
<dbReference type="Pfam" id="PF01471">
    <property type="entry name" value="PG_binding_1"/>
    <property type="match status" value="1"/>
</dbReference>